<evidence type="ECO:0000259" key="2">
    <source>
        <dbReference type="Pfam" id="PF03629"/>
    </source>
</evidence>
<feature type="domain" description="Sialate O-acetylesterase" evidence="2">
    <location>
        <begin position="60"/>
        <end position="305"/>
    </location>
</feature>
<dbReference type="Gene3D" id="3.40.50.1110">
    <property type="entry name" value="SGNH hydrolase"/>
    <property type="match status" value="1"/>
</dbReference>
<dbReference type="KEGG" id="oxy:HCG48_22135"/>
<dbReference type="AlphaFoldDB" id="A0A6H1U2T4"/>
<keyword evidence="4" id="KW-1185">Reference proteome</keyword>
<evidence type="ECO:0000256" key="1">
    <source>
        <dbReference type="ARBA" id="ARBA00022801"/>
    </source>
</evidence>
<dbReference type="PANTHER" id="PTHR31988:SF19">
    <property type="entry name" value="9-O-ACETYL-N-ACETYLNEURAMINIC ACID DEACETYLASE-RELATED"/>
    <property type="match status" value="1"/>
</dbReference>
<accession>A0A6H1U2T4</accession>
<reference evidence="3 4" key="1">
    <citation type="submission" date="2020-04" db="EMBL/GenBank/DDBJ databases">
        <authorList>
            <person name="Basu S."/>
            <person name="Maruthanayagam V."/>
            <person name="Chakraborty S."/>
            <person name="Pramanik A."/>
            <person name="Mukherjee J."/>
            <person name="Brink B."/>
        </authorList>
    </citation>
    <scope>NUCLEOTIDE SEQUENCE [LARGE SCALE GENOMIC DNA]</scope>
    <source>
        <strain evidence="3 4">AP17</strain>
    </source>
</reference>
<dbReference type="GO" id="GO:0016787">
    <property type="term" value="F:hydrolase activity"/>
    <property type="evidence" value="ECO:0007669"/>
    <property type="project" value="UniProtKB-KW"/>
</dbReference>
<evidence type="ECO:0000313" key="4">
    <source>
        <dbReference type="Proteomes" id="UP000500857"/>
    </source>
</evidence>
<dbReference type="EMBL" id="CP051167">
    <property type="protein sequence ID" value="QIZ72965.1"/>
    <property type="molecule type" value="Genomic_DNA"/>
</dbReference>
<keyword evidence="1" id="KW-0378">Hydrolase</keyword>
<dbReference type="InterPro" id="IPR052940">
    <property type="entry name" value="Carb_Esterase_6"/>
</dbReference>
<dbReference type="InterPro" id="IPR036514">
    <property type="entry name" value="SGNH_hydro_sf"/>
</dbReference>
<dbReference type="SUPFAM" id="SSF52266">
    <property type="entry name" value="SGNH hydrolase"/>
    <property type="match status" value="1"/>
</dbReference>
<protein>
    <submittedName>
        <fullName evidence="3">Sialate O-acetylesterase</fullName>
    </submittedName>
</protein>
<dbReference type="Pfam" id="PF03629">
    <property type="entry name" value="SASA"/>
    <property type="match status" value="1"/>
</dbReference>
<name>A0A6H1U2T4_9CYAN</name>
<dbReference type="PANTHER" id="PTHR31988">
    <property type="entry name" value="ESTERASE, PUTATIVE (DUF303)-RELATED"/>
    <property type="match status" value="1"/>
</dbReference>
<evidence type="ECO:0000313" key="3">
    <source>
        <dbReference type="EMBL" id="QIZ72965.1"/>
    </source>
</evidence>
<dbReference type="Proteomes" id="UP000500857">
    <property type="component" value="Chromosome"/>
</dbReference>
<gene>
    <name evidence="3" type="ORF">HCG48_22135</name>
</gene>
<dbReference type="RefSeq" id="WP_168571112.1">
    <property type="nucleotide sequence ID" value="NZ_CP051167.1"/>
</dbReference>
<proteinExistence type="predicted"/>
<organism evidence="3 4">
    <name type="scientific">Oxynema aestuarii AP17</name>
    <dbReference type="NCBI Taxonomy" id="2064643"/>
    <lineage>
        <taxon>Bacteria</taxon>
        <taxon>Bacillati</taxon>
        <taxon>Cyanobacteriota</taxon>
        <taxon>Cyanophyceae</taxon>
        <taxon>Oscillatoriophycideae</taxon>
        <taxon>Oscillatoriales</taxon>
        <taxon>Oscillatoriaceae</taxon>
        <taxon>Oxynema</taxon>
        <taxon>Oxynema aestuarii</taxon>
    </lineage>
</organism>
<sequence>MIDCFLAIVGINWFLKDLMIHDPSLNLPFLESMLDRSTQPLSSDAAIADRNLEMSTSKNIKVFILAGQSNMVGSLSNMEDLPSEMTVTQNNTLWYDRQNRWVPLKPPTEPLPSTGRMAYQVGFGPEISVGVSISTVIGETVALIKYSKNGTNLEIDWNPNYPNSLYHKMLVLVNEAIGDLSQLGYTPEISGFFWMQGESDAKSDFYMANNYALNLSNFIQTLRKDLNQPNLPFVYGLIPLTNQHQTSFGDFIYADQVRENQKLVAKNLSYTQTLSTLSLSKAEDNLHFDSQGYINLGKNFAAKWLEMDGSLQNYLREPADRYQWTKINTFPPIFTPNLAIYGRQCLSSLN</sequence>
<dbReference type="InterPro" id="IPR005181">
    <property type="entry name" value="SASA"/>
</dbReference>